<gene>
    <name evidence="1" type="ORF">OG442_24670</name>
</gene>
<dbReference type="EMBL" id="CP109495">
    <property type="protein sequence ID" value="WUX54484.1"/>
    <property type="molecule type" value="Genomic_DNA"/>
</dbReference>
<evidence type="ECO:0000313" key="1">
    <source>
        <dbReference type="EMBL" id="WUX54484.1"/>
    </source>
</evidence>
<dbReference type="RefSeq" id="WP_329078117.1">
    <property type="nucleotide sequence ID" value="NZ_CP109389.1"/>
</dbReference>
<reference evidence="1" key="1">
    <citation type="submission" date="2022-10" db="EMBL/GenBank/DDBJ databases">
        <title>The complete genomes of actinobacterial strains from the NBC collection.</title>
        <authorList>
            <person name="Joergensen T.S."/>
            <person name="Alvarez Arevalo M."/>
            <person name="Sterndorff E.B."/>
            <person name="Faurdal D."/>
            <person name="Vuksanovic O."/>
            <person name="Mourched A.-S."/>
            <person name="Charusanti P."/>
            <person name="Shaw S."/>
            <person name="Blin K."/>
            <person name="Weber T."/>
        </authorList>
    </citation>
    <scope>NUCLEOTIDE SEQUENCE</scope>
    <source>
        <strain evidence="1">NBC_01432</strain>
    </source>
</reference>
<proteinExistence type="predicted"/>
<accession>A0ABZ2AAF4</accession>
<dbReference type="Proteomes" id="UP001432209">
    <property type="component" value="Chromosome"/>
</dbReference>
<organism evidence="1 2">
    <name type="scientific">Streptomyces niveus</name>
    <name type="common">Streptomyces spheroides</name>
    <dbReference type="NCBI Taxonomy" id="193462"/>
    <lineage>
        <taxon>Bacteria</taxon>
        <taxon>Bacillati</taxon>
        <taxon>Actinomycetota</taxon>
        <taxon>Actinomycetes</taxon>
        <taxon>Kitasatosporales</taxon>
        <taxon>Streptomycetaceae</taxon>
        <taxon>Streptomyces</taxon>
    </lineage>
</organism>
<sequence>MASQTHATDPEDATLHNEFVDHVDHCCDCLSRRDGSCCPTGGRLLRAAKEARRSEAKTLCWGLKPCTGIRCVRIDSDHDGDHANEYVGDHGVTWPQVPRD</sequence>
<keyword evidence="2" id="KW-1185">Reference proteome</keyword>
<name>A0ABZ2AAF4_STRNV</name>
<dbReference type="GeneID" id="91342517"/>
<evidence type="ECO:0000313" key="2">
    <source>
        <dbReference type="Proteomes" id="UP001432209"/>
    </source>
</evidence>
<protein>
    <recommendedName>
        <fullName evidence="3">Ferredoxin</fullName>
    </recommendedName>
</protein>
<evidence type="ECO:0008006" key="3">
    <source>
        <dbReference type="Google" id="ProtNLM"/>
    </source>
</evidence>